<accession>A0A6L8VHC3</accession>
<dbReference type="Proteomes" id="UP000477083">
    <property type="component" value="Unassembled WGS sequence"/>
</dbReference>
<dbReference type="GO" id="GO:0016747">
    <property type="term" value="F:acyltransferase activity, transferring groups other than amino-acyl groups"/>
    <property type="evidence" value="ECO:0007669"/>
    <property type="project" value="InterPro"/>
</dbReference>
<dbReference type="GO" id="GO:0009103">
    <property type="term" value="P:lipopolysaccharide biosynthetic process"/>
    <property type="evidence" value="ECO:0007669"/>
    <property type="project" value="TreeGrafter"/>
</dbReference>
<dbReference type="EMBL" id="WWNR01000007">
    <property type="protein sequence ID" value="MZQ89828.1"/>
    <property type="molecule type" value="Genomic_DNA"/>
</dbReference>
<comment type="caution">
    <text evidence="4">The sequence shown here is derived from an EMBL/GenBank/DDBJ whole genome shotgun (WGS) entry which is preliminary data.</text>
</comment>
<dbReference type="GO" id="GO:0016020">
    <property type="term" value="C:membrane"/>
    <property type="evidence" value="ECO:0007669"/>
    <property type="project" value="TreeGrafter"/>
</dbReference>
<dbReference type="PANTHER" id="PTHR23028:SF53">
    <property type="entry name" value="ACYL_TRANSF_3 DOMAIN-CONTAINING PROTEIN"/>
    <property type="match status" value="1"/>
</dbReference>
<gene>
    <name evidence="4" type="ORF">GS660_12070</name>
</gene>
<reference evidence="4 5" key="1">
    <citation type="submission" date="2020-01" db="EMBL/GenBank/DDBJ databases">
        <title>Frigidibacter albus SP32T (=CGMCC 1.13995T).</title>
        <authorList>
            <person name="Liao X."/>
        </authorList>
    </citation>
    <scope>NUCLEOTIDE SEQUENCE [LARGE SCALE GENOMIC DNA]</scope>
    <source>
        <strain evidence="4 5">SP32</strain>
    </source>
</reference>
<protein>
    <submittedName>
        <fullName evidence="4">Acyltransferase family protein</fullName>
    </submittedName>
</protein>
<dbReference type="RefSeq" id="WP_161346810.1">
    <property type="nucleotide sequence ID" value="NZ_BMGW01000007.1"/>
</dbReference>
<feature type="transmembrane region" description="Helical" evidence="1">
    <location>
        <begin position="72"/>
        <end position="91"/>
    </location>
</feature>
<feature type="transmembrane region" description="Helical" evidence="1">
    <location>
        <begin position="143"/>
        <end position="159"/>
    </location>
</feature>
<feature type="transmembrane region" description="Helical" evidence="1">
    <location>
        <begin position="307"/>
        <end position="327"/>
    </location>
</feature>
<feature type="transmembrane region" description="Helical" evidence="1">
    <location>
        <begin position="165"/>
        <end position="184"/>
    </location>
</feature>
<dbReference type="Pfam" id="PF19040">
    <property type="entry name" value="SGNH"/>
    <property type="match status" value="1"/>
</dbReference>
<evidence type="ECO:0000313" key="5">
    <source>
        <dbReference type="Proteomes" id="UP000477083"/>
    </source>
</evidence>
<feature type="domain" description="Acyltransferase 3" evidence="2">
    <location>
        <begin position="6"/>
        <end position="324"/>
    </location>
</feature>
<keyword evidence="4" id="KW-0808">Transferase</keyword>
<keyword evidence="1" id="KW-1133">Transmembrane helix</keyword>
<dbReference type="AlphaFoldDB" id="A0A6L8VHC3"/>
<keyword evidence="1" id="KW-0472">Membrane</keyword>
<evidence type="ECO:0000259" key="2">
    <source>
        <dbReference type="Pfam" id="PF01757"/>
    </source>
</evidence>
<keyword evidence="4" id="KW-0012">Acyltransferase</keyword>
<feature type="transmembrane region" description="Helical" evidence="1">
    <location>
        <begin position="342"/>
        <end position="360"/>
    </location>
</feature>
<keyword evidence="1" id="KW-0812">Transmembrane</keyword>
<evidence type="ECO:0000256" key="1">
    <source>
        <dbReference type="SAM" id="Phobius"/>
    </source>
</evidence>
<keyword evidence="5" id="KW-1185">Reference proteome</keyword>
<feature type="domain" description="SGNH" evidence="3">
    <location>
        <begin position="390"/>
        <end position="595"/>
    </location>
</feature>
<organism evidence="4 5">
    <name type="scientific">Frigidibacter albus</name>
    <dbReference type="NCBI Taxonomy" id="1465486"/>
    <lineage>
        <taxon>Bacteria</taxon>
        <taxon>Pseudomonadati</taxon>
        <taxon>Pseudomonadota</taxon>
        <taxon>Alphaproteobacteria</taxon>
        <taxon>Rhodobacterales</taxon>
        <taxon>Paracoccaceae</taxon>
        <taxon>Frigidibacter</taxon>
    </lineage>
</organism>
<dbReference type="InterPro" id="IPR043968">
    <property type="entry name" value="SGNH"/>
</dbReference>
<feature type="transmembrane region" description="Helical" evidence="1">
    <location>
        <begin position="7"/>
        <end position="25"/>
    </location>
</feature>
<feature type="transmembrane region" description="Helical" evidence="1">
    <location>
        <begin position="245"/>
        <end position="262"/>
    </location>
</feature>
<dbReference type="InterPro" id="IPR050879">
    <property type="entry name" value="Acyltransferase_3"/>
</dbReference>
<dbReference type="InterPro" id="IPR002656">
    <property type="entry name" value="Acyl_transf_3_dom"/>
</dbReference>
<dbReference type="Pfam" id="PF01757">
    <property type="entry name" value="Acyl_transf_3"/>
    <property type="match status" value="1"/>
</dbReference>
<evidence type="ECO:0000259" key="3">
    <source>
        <dbReference type="Pfam" id="PF19040"/>
    </source>
</evidence>
<evidence type="ECO:0000313" key="4">
    <source>
        <dbReference type="EMBL" id="MZQ89828.1"/>
    </source>
</evidence>
<feature type="transmembrane region" description="Helical" evidence="1">
    <location>
        <begin position="31"/>
        <end position="51"/>
    </location>
</feature>
<sequence>MKYRPDIDGLRTLAVLPVVLFHVGVPGFPGGFVGVDVFFVISGYLISTILISEISAGKFSLSRFYERRIRRIFPALLAMVAFVLIASPLALLPSQFESLWQEGLGAILFVANIVFWSQAGYFSADSHEKPLLHTWSLGVEEQFYIFAPLVLWAILFYVPRYARAIVLLTLVASLALCVVVTPISQNSAFYMLPTRAWELLAGTLLALGMPGRFAHPRVREAAALVGVALLAVSVFTFSDAMAFPGMLAIAPVLGAVLLIHSAEGTAVGAVLSRTPVVFVGKLSYSLYLWHWPLVVFAQDWGWMEGPVGQVGVLTASFTAAWLSWRFVEGQTRDRLVLPTPRLLRGVGITAAAVIAVNLVYSQLDGWPARLPADLRGFDLAREDISPHRDRCHISSGSPDPAAACVLGDGAGAESVLLWGDSHGVEISQALAEQGVRTRTITYSSCPPALGSERDDRPNCREHNDQVLDYVLDQPEVESVILVAYYNNPAIYAGVSRAADALLAGGKAVYVVGPTPSPGEDVPTRLASGGATIFDFAGPERAEVARHFDPRVRIVMPSDFMCSTGTCRLLTEAGAPILFDGHHPSMSGARLIADHLVAMLPQGLAAQNN</sequence>
<proteinExistence type="predicted"/>
<dbReference type="PANTHER" id="PTHR23028">
    <property type="entry name" value="ACETYLTRANSFERASE"/>
    <property type="match status" value="1"/>
</dbReference>
<name>A0A6L8VHC3_9RHOB</name>
<dbReference type="OrthoDB" id="9796461at2"/>